<proteinExistence type="predicted"/>
<gene>
    <name evidence="1" type="ORF">MSPICULIGERA_LOCUS7500</name>
</gene>
<dbReference type="Gene3D" id="2.60.40.10">
    <property type="entry name" value="Immunoglobulins"/>
    <property type="match status" value="1"/>
</dbReference>
<feature type="non-terminal residue" evidence="1">
    <location>
        <position position="142"/>
    </location>
</feature>
<dbReference type="Pfam" id="PF24479">
    <property type="entry name" value="PSI_PlexinA-B"/>
    <property type="match status" value="1"/>
</dbReference>
<keyword evidence="2" id="KW-1185">Reference proteome</keyword>
<organism evidence="1 2">
    <name type="scientific">Mesorhabditis spiculigera</name>
    <dbReference type="NCBI Taxonomy" id="96644"/>
    <lineage>
        <taxon>Eukaryota</taxon>
        <taxon>Metazoa</taxon>
        <taxon>Ecdysozoa</taxon>
        <taxon>Nematoda</taxon>
        <taxon>Chromadorea</taxon>
        <taxon>Rhabditida</taxon>
        <taxon>Rhabditina</taxon>
        <taxon>Rhabditomorpha</taxon>
        <taxon>Rhabditoidea</taxon>
        <taxon>Rhabditidae</taxon>
        <taxon>Mesorhabditinae</taxon>
        <taxon>Mesorhabditis</taxon>
    </lineage>
</organism>
<accession>A0AA36CHA7</accession>
<dbReference type="EMBL" id="CATQJA010001887">
    <property type="protein sequence ID" value="CAJ0569000.1"/>
    <property type="molecule type" value="Genomic_DNA"/>
</dbReference>
<sequence>EPPLIIPVLSQFPCDWCLESNECVDGKLTEDKCRQQNFINGIARKGQSSRQGPNHCPYIKAPHGKMFVGVGEKRNVSVKVANLEPSDHAVPMLIPHRATLYEKRGTHFVDDDTSLFYFSCDEMRFNQPELKMISGTAPWTLQ</sequence>
<dbReference type="Proteomes" id="UP001177023">
    <property type="component" value="Unassembled WGS sequence"/>
</dbReference>
<name>A0AA36CHA7_9BILA</name>
<evidence type="ECO:0000313" key="2">
    <source>
        <dbReference type="Proteomes" id="UP001177023"/>
    </source>
</evidence>
<reference evidence="1" key="1">
    <citation type="submission" date="2023-06" db="EMBL/GenBank/DDBJ databases">
        <authorList>
            <person name="Delattre M."/>
        </authorList>
    </citation>
    <scope>NUCLEOTIDE SEQUENCE</scope>
    <source>
        <strain evidence="1">AF72</strain>
    </source>
</reference>
<evidence type="ECO:0000313" key="1">
    <source>
        <dbReference type="EMBL" id="CAJ0569000.1"/>
    </source>
</evidence>
<feature type="non-terminal residue" evidence="1">
    <location>
        <position position="1"/>
    </location>
</feature>
<protein>
    <submittedName>
        <fullName evidence="1">Uncharacterized protein</fullName>
    </submittedName>
</protein>
<comment type="caution">
    <text evidence="1">The sequence shown here is derived from an EMBL/GenBank/DDBJ whole genome shotgun (WGS) entry which is preliminary data.</text>
</comment>
<dbReference type="AlphaFoldDB" id="A0AA36CHA7"/>
<dbReference type="InterPro" id="IPR013783">
    <property type="entry name" value="Ig-like_fold"/>
</dbReference>